<sequence>MLAAAAVSLSACMGAPTYGTDKPADQQLLEDLTGVLSLGPKDKKTIQYKPRPELVKPASTESLPVPQDDVVTASNPAWPESPEQRRERIRAEASIGSEAYNFEPEVVDGTATGRQRQVVRHTRGDPVDINGKSILENSGGRGRKEFNRRLAENNQGSPNSRKYLSEPPLDYRAPAASAPVGDVGEDEWRKKKRREQGSTKGSWSLRDLVPW</sequence>
<organism evidence="2 3">
    <name type="scientific">Nitratireductor arenosus</name>
    <dbReference type="NCBI Taxonomy" id="2682096"/>
    <lineage>
        <taxon>Bacteria</taxon>
        <taxon>Pseudomonadati</taxon>
        <taxon>Pseudomonadota</taxon>
        <taxon>Alphaproteobacteria</taxon>
        <taxon>Hyphomicrobiales</taxon>
        <taxon>Phyllobacteriaceae</taxon>
        <taxon>Nitratireductor</taxon>
    </lineage>
</organism>
<dbReference type="AlphaFoldDB" id="A0A844QNP5"/>
<feature type="compositionally biased region" description="Polar residues" evidence="1">
    <location>
        <begin position="152"/>
        <end position="162"/>
    </location>
</feature>
<dbReference type="EMBL" id="WPHG01000006">
    <property type="protein sequence ID" value="MVA99570.1"/>
    <property type="molecule type" value="Genomic_DNA"/>
</dbReference>
<gene>
    <name evidence="2" type="ORF">GN330_20170</name>
</gene>
<proteinExistence type="predicted"/>
<dbReference type="Proteomes" id="UP000463224">
    <property type="component" value="Unassembled WGS sequence"/>
</dbReference>
<keyword evidence="3" id="KW-1185">Reference proteome</keyword>
<evidence type="ECO:0000313" key="2">
    <source>
        <dbReference type="EMBL" id="MVA99570.1"/>
    </source>
</evidence>
<reference evidence="2 3" key="1">
    <citation type="submission" date="2019-12" db="EMBL/GenBank/DDBJ databases">
        <title>Nitratireductor arenosus sp. nov., Isolated from sea sand, Jeju island, South Korea.</title>
        <authorList>
            <person name="Kim W."/>
        </authorList>
    </citation>
    <scope>NUCLEOTIDE SEQUENCE [LARGE SCALE GENOMIC DNA]</scope>
    <source>
        <strain evidence="2 3">CAU 1489</strain>
    </source>
</reference>
<feature type="compositionally biased region" description="Basic and acidic residues" evidence="1">
    <location>
        <begin position="43"/>
        <end position="54"/>
    </location>
</feature>
<feature type="region of interest" description="Disordered" evidence="1">
    <location>
        <begin position="43"/>
        <end position="86"/>
    </location>
</feature>
<comment type="caution">
    <text evidence="2">The sequence shown here is derived from an EMBL/GenBank/DDBJ whole genome shotgun (WGS) entry which is preliminary data.</text>
</comment>
<dbReference type="RefSeq" id="WP_156715018.1">
    <property type="nucleotide sequence ID" value="NZ_WPHG01000006.1"/>
</dbReference>
<evidence type="ECO:0008006" key="4">
    <source>
        <dbReference type="Google" id="ProtNLM"/>
    </source>
</evidence>
<feature type="region of interest" description="Disordered" evidence="1">
    <location>
        <begin position="108"/>
        <end position="211"/>
    </location>
</feature>
<evidence type="ECO:0000313" key="3">
    <source>
        <dbReference type="Proteomes" id="UP000463224"/>
    </source>
</evidence>
<evidence type="ECO:0000256" key="1">
    <source>
        <dbReference type="SAM" id="MobiDB-lite"/>
    </source>
</evidence>
<accession>A0A844QNP5</accession>
<protein>
    <recommendedName>
        <fullName evidence="4">DUF3035 domain-containing protein</fullName>
    </recommendedName>
</protein>
<feature type="compositionally biased region" description="Basic and acidic residues" evidence="1">
    <location>
        <begin position="142"/>
        <end position="151"/>
    </location>
</feature>
<name>A0A844QNP5_9HYPH</name>